<dbReference type="Pfam" id="PF08125">
    <property type="entry name" value="Mannitol_dh_C"/>
    <property type="match status" value="1"/>
</dbReference>
<evidence type="ECO:0000259" key="4">
    <source>
        <dbReference type="Pfam" id="PF01232"/>
    </source>
</evidence>
<keyword evidence="7" id="KW-1185">Reference proteome</keyword>
<name>A0A4R6U8M0_9BACI</name>
<evidence type="ECO:0000313" key="6">
    <source>
        <dbReference type="EMBL" id="TDQ42930.1"/>
    </source>
</evidence>
<sequence>MQLNQRVYEAQVKSSNPSQELPEKVLQFGEGNFLRGFVDWMIQEMNKQGLFNGRVVAIQPTPHGKVVPKLNAQNGLYTYIQKGIHNGETIDDAEVITSISRGINPYQDWDKVLEVAASPDIEVVFSNTTEAGLVYEKEPYEPEKAPLSFPGKLALALHHRYLAKLPGWLIVPCELVDNNGEFLQSIVVMKAKDWELSEDFVRWVQEENQFCNTLVDRIVPGYPRGEETTYEERLGYSDKLVVIGEPYHLFAIEGDEKAEQVLPFVDAGLNVKWGDVAPQRTIKVKLLNGPHTMLSAVGYLAGVDTVGEAMRHPVLRPFVENALSSELIPAFDFDEQEKQAFAQSVIERFENPFTQHYLTDIGMNATQKWKSRLLPSLFTYVEKEQQVPPLLALSFAAQLLYGRPVARDGAFLTGKRENDLYQIRDQDEAIALFEREWSTFDIEQQSIDSFVQNILAEKDVWGSDLNEITGWKDAVVSNVTAMLQEGVLETISQHIGPYSKGRK</sequence>
<dbReference type="InterPro" id="IPR013328">
    <property type="entry name" value="6PGD_dom2"/>
</dbReference>
<dbReference type="Pfam" id="PF01232">
    <property type="entry name" value="Mannitol_dh"/>
    <property type="match status" value="1"/>
</dbReference>
<dbReference type="GO" id="GO:0008926">
    <property type="term" value="F:mannitol-1-phosphate 5-dehydrogenase activity"/>
    <property type="evidence" value="ECO:0007669"/>
    <property type="project" value="UniProtKB-EC"/>
</dbReference>
<comment type="catalytic activity">
    <reaction evidence="3">
        <text>D-mannitol 1-phosphate + NAD(+) = beta-D-fructose 6-phosphate + NADH + H(+)</text>
        <dbReference type="Rhea" id="RHEA:19661"/>
        <dbReference type="ChEBI" id="CHEBI:15378"/>
        <dbReference type="ChEBI" id="CHEBI:57540"/>
        <dbReference type="ChEBI" id="CHEBI:57634"/>
        <dbReference type="ChEBI" id="CHEBI:57945"/>
        <dbReference type="ChEBI" id="CHEBI:61381"/>
        <dbReference type="EC" id="1.1.1.17"/>
    </reaction>
</comment>
<accession>A0A4R6U8M0</accession>
<keyword evidence="1" id="KW-0560">Oxidoreductase</keyword>
<dbReference type="RefSeq" id="WP_133578750.1">
    <property type="nucleotide sequence ID" value="NZ_SNYJ01000001.1"/>
</dbReference>
<dbReference type="OrthoDB" id="9768714at2"/>
<feature type="domain" description="Mannitol dehydrogenase N-terminal" evidence="4">
    <location>
        <begin position="24"/>
        <end position="256"/>
    </location>
</feature>
<dbReference type="Proteomes" id="UP000295632">
    <property type="component" value="Unassembled WGS sequence"/>
</dbReference>
<dbReference type="SUPFAM" id="SSF48179">
    <property type="entry name" value="6-phosphogluconate dehydrogenase C-terminal domain-like"/>
    <property type="match status" value="1"/>
</dbReference>
<keyword evidence="2" id="KW-0520">NAD</keyword>
<dbReference type="Gene3D" id="1.10.1040.10">
    <property type="entry name" value="N-(1-d-carboxylethyl)-l-norvaline Dehydrogenase, domain 2"/>
    <property type="match status" value="1"/>
</dbReference>
<dbReference type="InterPro" id="IPR008927">
    <property type="entry name" value="6-PGluconate_DH-like_C_sf"/>
</dbReference>
<dbReference type="Gene3D" id="3.40.50.720">
    <property type="entry name" value="NAD(P)-binding Rossmann-like Domain"/>
    <property type="match status" value="1"/>
</dbReference>
<dbReference type="PANTHER" id="PTHR30524:SF0">
    <property type="entry name" value="ALTRONATE OXIDOREDUCTASE-RELATED"/>
    <property type="match status" value="1"/>
</dbReference>
<evidence type="ECO:0000313" key="7">
    <source>
        <dbReference type="Proteomes" id="UP000295632"/>
    </source>
</evidence>
<dbReference type="SUPFAM" id="SSF51735">
    <property type="entry name" value="NAD(P)-binding Rossmann-fold domains"/>
    <property type="match status" value="1"/>
</dbReference>
<dbReference type="InterPro" id="IPR013131">
    <property type="entry name" value="Mannitol_DH_N"/>
</dbReference>
<dbReference type="GO" id="GO:0005829">
    <property type="term" value="C:cytosol"/>
    <property type="evidence" value="ECO:0007669"/>
    <property type="project" value="TreeGrafter"/>
</dbReference>
<organism evidence="6 7">
    <name type="scientific">Aureibacillus halotolerans</name>
    <dbReference type="NCBI Taxonomy" id="1508390"/>
    <lineage>
        <taxon>Bacteria</taxon>
        <taxon>Bacillati</taxon>
        <taxon>Bacillota</taxon>
        <taxon>Bacilli</taxon>
        <taxon>Bacillales</taxon>
        <taxon>Bacillaceae</taxon>
        <taxon>Aureibacillus</taxon>
    </lineage>
</organism>
<dbReference type="GO" id="GO:0019592">
    <property type="term" value="P:mannitol catabolic process"/>
    <property type="evidence" value="ECO:0007669"/>
    <property type="project" value="TreeGrafter"/>
</dbReference>
<evidence type="ECO:0000256" key="3">
    <source>
        <dbReference type="ARBA" id="ARBA00048615"/>
    </source>
</evidence>
<evidence type="ECO:0000256" key="2">
    <source>
        <dbReference type="ARBA" id="ARBA00023027"/>
    </source>
</evidence>
<dbReference type="AlphaFoldDB" id="A0A4R6U8M0"/>
<dbReference type="InterPro" id="IPR036291">
    <property type="entry name" value="NAD(P)-bd_dom_sf"/>
</dbReference>
<protein>
    <submittedName>
        <fullName evidence="6">Tagaturonate reductase</fullName>
    </submittedName>
</protein>
<gene>
    <name evidence="6" type="ORF">EV213_101360</name>
</gene>
<dbReference type="NCBIfam" id="NF002969">
    <property type="entry name" value="PRK03643.1"/>
    <property type="match status" value="1"/>
</dbReference>
<proteinExistence type="predicted"/>
<evidence type="ECO:0000259" key="5">
    <source>
        <dbReference type="Pfam" id="PF08125"/>
    </source>
</evidence>
<reference evidence="6 7" key="1">
    <citation type="submission" date="2019-03" db="EMBL/GenBank/DDBJ databases">
        <title>Genomic Encyclopedia of Type Strains, Phase IV (KMG-IV): sequencing the most valuable type-strain genomes for metagenomic binning, comparative biology and taxonomic classification.</title>
        <authorList>
            <person name="Goeker M."/>
        </authorList>
    </citation>
    <scope>NUCLEOTIDE SEQUENCE [LARGE SCALE GENOMIC DNA]</scope>
    <source>
        <strain evidence="6 7">DSM 28697</strain>
    </source>
</reference>
<dbReference type="PANTHER" id="PTHR30524">
    <property type="entry name" value="MANNITOL-1-PHOSPHATE 5-DEHYDROGENASE"/>
    <property type="match status" value="1"/>
</dbReference>
<dbReference type="EMBL" id="SNYJ01000001">
    <property type="protein sequence ID" value="TDQ42930.1"/>
    <property type="molecule type" value="Genomic_DNA"/>
</dbReference>
<evidence type="ECO:0000256" key="1">
    <source>
        <dbReference type="ARBA" id="ARBA00023002"/>
    </source>
</evidence>
<dbReference type="InterPro" id="IPR013118">
    <property type="entry name" value="Mannitol_DH_C"/>
</dbReference>
<feature type="domain" description="Mannitol dehydrogenase C-terminal" evidence="5">
    <location>
        <begin position="275"/>
        <end position="482"/>
    </location>
</feature>
<comment type="caution">
    <text evidence="6">The sequence shown here is derived from an EMBL/GenBank/DDBJ whole genome shotgun (WGS) entry which is preliminary data.</text>
</comment>